<evidence type="ECO:0000313" key="2">
    <source>
        <dbReference type="Proteomes" id="UP001303046"/>
    </source>
</evidence>
<proteinExistence type="predicted"/>
<dbReference type="Proteomes" id="UP001303046">
    <property type="component" value="Unassembled WGS sequence"/>
</dbReference>
<keyword evidence="2" id="KW-1185">Reference proteome</keyword>
<evidence type="ECO:0000313" key="1">
    <source>
        <dbReference type="EMBL" id="KAK6738112.1"/>
    </source>
</evidence>
<sequence length="83" mass="9603">MDHIHTIFASDRDVSRGLDDLGPSWPPPKSADPSVFDQFLWETLKAKTYREIFSSLPEQQQNISDEKLQPFQRFCFDLLSAIC</sequence>
<organism evidence="1 2">
    <name type="scientific">Necator americanus</name>
    <name type="common">Human hookworm</name>
    <dbReference type="NCBI Taxonomy" id="51031"/>
    <lineage>
        <taxon>Eukaryota</taxon>
        <taxon>Metazoa</taxon>
        <taxon>Ecdysozoa</taxon>
        <taxon>Nematoda</taxon>
        <taxon>Chromadorea</taxon>
        <taxon>Rhabditida</taxon>
        <taxon>Rhabditina</taxon>
        <taxon>Rhabditomorpha</taxon>
        <taxon>Strongyloidea</taxon>
        <taxon>Ancylostomatidae</taxon>
        <taxon>Bunostominae</taxon>
        <taxon>Necator</taxon>
    </lineage>
</organism>
<accession>A0ABR1CI54</accession>
<dbReference type="EMBL" id="JAVFWL010000002">
    <property type="protein sequence ID" value="KAK6738112.1"/>
    <property type="molecule type" value="Genomic_DNA"/>
</dbReference>
<reference evidence="1 2" key="1">
    <citation type="submission" date="2023-08" db="EMBL/GenBank/DDBJ databases">
        <title>A Necator americanus chromosomal reference genome.</title>
        <authorList>
            <person name="Ilik V."/>
            <person name="Petrzelkova K.J."/>
            <person name="Pardy F."/>
            <person name="Fuh T."/>
            <person name="Niatou-Singa F.S."/>
            <person name="Gouil Q."/>
            <person name="Baker L."/>
            <person name="Ritchie M.E."/>
            <person name="Jex A.R."/>
            <person name="Gazzola D."/>
            <person name="Li H."/>
            <person name="Toshio Fujiwara R."/>
            <person name="Zhan B."/>
            <person name="Aroian R.V."/>
            <person name="Pafco B."/>
            <person name="Schwarz E.M."/>
        </authorList>
    </citation>
    <scope>NUCLEOTIDE SEQUENCE [LARGE SCALE GENOMIC DNA]</scope>
    <source>
        <strain evidence="1 2">Aroian</strain>
        <tissue evidence="1">Whole animal</tissue>
    </source>
</reference>
<gene>
    <name evidence="1" type="primary">Necator_chrII.g8094</name>
    <name evidence="1" type="ORF">RB195_020300</name>
</gene>
<name>A0ABR1CI54_NECAM</name>
<comment type="caution">
    <text evidence="1">The sequence shown here is derived from an EMBL/GenBank/DDBJ whole genome shotgun (WGS) entry which is preliminary data.</text>
</comment>
<protein>
    <submittedName>
        <fullName evidence="1">Uncharacterized protein</fullName>
    </submittedName>
</protein>